<dbReference type="AlphaFoldDB" id="A0A5J5IZI3"/>
<feature type="transmembrane region" description="Helical" evidence="1">
    <location>
        <begin position="66"/>
        <end position="87"/>
    </location>
</feature>
<dbReference type="CDD" id="cd03392">
    <property type="entry name" value="PAP2_like_2"/>
    <property type="match status" value="1"/>
</dbReference>
<sequence length="223" mass="24145">MDAPARLTRRTELWVGGVLLAAAVALGAWIFVLRGNRPFAIDSWWNQLLFASRNDALLAVSYAMNWLGGGWFGIIGMPVIVVCLLLILRRPWSAVYFIVAIAGSALFVQVLKHSFGRARPEDIVVVSDYGSFPSGHVANATTIVVALFVIFPRVWVAIVGAAWVVVMAFSRTYLGAHWLSDTVGGALAGAAAALLMAAAFGTLLARERDFRMRRPVPPSHSPL</sequence>
<evidence type="ECO:0000313" key="4">
    <source>
        <dbReference type="Proteomes" id="UP000325827"/>
    </source>
</evidence>
<proteinExistence type="predicted"/>
<dbReference type="OrthoDB" id="5289372at2"/>
<dbReference type="PANTHER" id="PTHR14969:SF13">
    <property type="entry name" value="AT30094P"/>
    <property type="match status" value="1"/>
</dbReference>
<feature type="transmembrane region" description="Helical" evidence="1">
    <location>
        <begin position="186"/>
        <end position="205"/>
    </location>
</feature>
<evidence type="ECO:0000313" key="3">
    <source>
        <dbReference type="EMBL" id="KAA9107655.1"/>
    </source>
</evidence>
<keyword evidence="4" id="KW-1185">Reference proteome</keyword>
<gene>
    <name evidence="3" type="ORF">F6B43_09350</name>
</gene>
<keyword evidence="1" id="KW-0472">Membrane</keyword>
<dbReference type="RefSeq" id="WP_150448690.1">
    <property type="nucleotide sequence ID" value="NZ_VYSA01000002.1"/>
</dbReference>
<dbReference type="InterPro" id="IPR000326">
    <property type="entry name" value="PAP2/HPO"/>
</dbReference>
<dbReference type="SMART" id="SM00014">
    <property type="entry name" value="acidPPc"/>
    <property type="match status" value="1"/>
</dbReference>
<organism evidence="3 4">
    <name type="scientific">Microbacterium rhizomatis</name>
    <dbReference type="NCBI Taxonomy" id="1631477"/>
    <lineage>
        <taxon>Bacteria</taxon>
        <taxon>Bacillati</taxon>
        <taxon>Actinomycetota</taxon>
        <taxon>Actinomycetes</taxon>
        <taxon>Micrococcales</taxon>
        <taxon>Microbacteriaceae</taxon>
        <taxon>Microbacterium</taxon>
    </lineage>
</organism>
<dbReference type="Gene3D" id="1.20.144.10">
    <property type="entry name" value="Phosphatidic acid phosphatase type 2/haloperoxidase"/>
    <property type="match status" value="2"/>
</dbReference>
<dbReference type="EMBL" id="VYSA01000002">
    <property type="protein sequence ID" value="KAA9107655.1"/>
    <property type="molecule type" value="Genomic_DNA"/>
</dbReference>
<accession>A0A5J5IZI3</accession>
<comment type="caution">
    <text evidence="3">The sequence shown here is derived from an EMBL/GenBank/DDBJ whole genome shotgun (WGS) entry which is preliminary data.</text>
</comment>
<dbReference type="PANTHER" id="PTHR14969">
    <property type="entry name" value="SPHINGOSINE-1-PHOSPHATE PHOSPHOHYDROLASE"/>
    <property type="match status" value="1"/>
</dbReference>
<dbReference type="InterPro" id="IPR036938">
    <property type="entry name" value="PAP2/HPO_sf"/>
</dbReference>
<evidence type="ECO:0000256" key="1">
    <source>
        <dbReference type="SAM" id="Phobius"/>
    </source>
</evidence>
<keyword evidence="1" id="KW-1133">Transmembrane helix</keyword>
<keyword evidence="1" id="KW-0812">Transmembrane</keyword>
<name>A0A5J5IZI3_9MICO</name>
<protein>
    <submittedName>
        <fullName evidence="3">Phosphatase PAP2 family protein</fullName>
    </submittedName>
</protein>
<feature type="transmembrane region" description="Helical" evidence="1">
    <location>
        <begin position="12"/>
        <end position="32"/>
    </location>
</feature>
<dbReference type="Proteomes" id="UP000325827">
    <property type="component" value="Unassembled WGS sequence"/>
</dbReference>
<dbReference type="SUPFAM" id="SSF48317">
    <property type="entry name" value="Acid phosphatase/Vanadium-dependent haloperoxidase"/>
    <property type="match status" value="1"/>
</dbReference>
<feature type="domain" description="Phosphatidic acid phosphatase type 2/haloperoxidase" evidence="2">
    <location>
        <begin position="94"/>
        <end position="197"/>
    </location>
</feature>
<evidence type="ECO:0000259" key="2">
    <source>
        <dbReference type="SMART" id="SM00014"/>
    </source>
</evidence>
<feature type="transmembrane region" description="Helical" evidence="1">
    <location>
        <begin position="155"/>
        <end position="174"/>
    </location>
</feature>
<dbReference type="Pfam" id="PF01569">
    <property type="entry name" value="PAP2"/>
    <property type="match status" value="1"/>
</dbReference>
<reference evidence="4" key="1">
    <citation type="submission" date="2019-09" db="EMBL/GenBank/DDBJ databases">
        <title>Mumia zhuanghuii sp. nov. isolated from the intestinal contents of plateau pika (Ochotona curzoniae) in the Qinghai-Tibet plateau of China.</title>
        <authorList>
            <person name="Tian Z."/>
        </authorList>
    </citation>
    <scope>NUCLEOTIDE SEQUENCE [LARGE SCALE GENOMIC DNA]</scope>
    <source>
        <strain evidence="4">JCM 30598</strain>
    </source>
</reference>